<evidence type="ECO:0000256" key="5">
    <source>
        <dbReference type="ARBA" id="ARBA00022692"/>
    </source>
</evidence>
<accession>A0A1X9STF2</accession>
<dbReference type="KEGG" id="cdev:CIGN_1252"/>
<dbReference type="STRING" id="1660064.CIGN_1252"/>
<keyword evidence="5 11" id="KW-0812">Transmembrane</keyword>
<dbReference type="Gene3D" id="3.30.300.30">
    <property type="match status" value="1"/>
</dbReference>
<proteinExistence type="inferred from homology"/>
<feature type="transmembrane region" description="Helical" evidence="11">
    <location>
        <begin position="23"/>
        <end position="42"/>
    </location>
</feature>
<dbReference type="PANTHER" id="PTHR30046:SF0">
    <property type="entry name" value="FLAGELLAR M-RING PROTEIN"/>
    <property type="match status" value="1"/>
</dbReference>
<dbReference type="NCBIfam" id="TIGR00206">
    <property type="entry name" value="fliF"/>
    <property type="match status" value="1"/>
</dbReference>
<feature type="region of interest" description="Disordered" evidence="10">
    <location>
        <begin position="300"/>
        <end position="331"/>
    </location>
</feature>
<dbReference type="InterPro" id="IPR045851">
    <property type="entry name" value="AMP-bd_C_sf"/>
</dbReference>
<protein>
    <recommendedName>
        <fullName evidence="9">Flagellar M-ring protein</fullName>
    </recommendedName>
</protein>
<dbReference type="GO" id="GO:0009431">
    <property type="term" value="C:bacterial-type flagellum basal body, MS ring"/>
    <property type="evidence" value="ECO:0007669"/>
    <property type="project" value="InterPro"/>
</dbReference>
<feature type="transmembrane region" description="Helical" evidence="11">
    <location>
        <begin position="446"/>
        <end position="467"/>
    </location>
</feature>
<keyword evidence="4" id="KW-1003">Cell membrane</keyword>
<evidence type="ECO:0000313" key="13">
    <source>
        <dbReference type="Proteomes" id="UP000194309"/>
    </source>
</evidence>
<comment type="subcellular location">
    <subcellularLocation>
        <location evidence="1 9">Bacterial flagellum basal body</location>
    </subcellularLocation>
    <subcellularLocation>
        <location evidence="2">Cell membrane</location>
        <topology evidence="2">Multi-pass membrane protein</topology>
    </subcellularLocation>
</comment>
<dbReference type="Pfam" id="PF08345">
    <property type="entry name" value="YscJ_FliF_C"/>
    <property type="match status" value="1"/>
</dbReference>
<gene>
    <name evidence="12" type="primary">fliF</name>
    <name evidence="12" type="ORF">CIGN_1252</name>
</gene>
<reference evidence="12 13" key="1">
    <citation type="journal article" date="2017" name="Genome Biol. Evol.">
        <title>Comparative Genomic Analysis Identifies a Campylobacter Clade Deficient in Selenium Metabolism.</title>
        <authorList>
            <person name="Miller W.G."/>
            <person name="Yee E."/>
            <person name="Lopes B.S."/>
            <person name="Chapman M.H."/>
            <person name="Huynh S."/>
            <person name="Bono J.L."/>
            <person name="Parker C.T."/>
            <person name="Strachan N.J.C."/>
            <person name="Forbes K.J."/>
        </authorList>
    </citation>
    <scope>NUCLEOTIDE SEQUENCE [LARGE SCALE GENOMIC DNA]</scope>
    <source>
        <strain evidence="12 13">NCTC 13003</strain>
    </source>
</reference>
<comment type="similarity">
    <text evidence="3 9">Belongs to the FliF family.</text>
</comment>
<dbReference type="GO" id="GO:0003774">
    <property type="term" value="F:cytoskeletal motor activity"/>
    <property type="evidence" value="ECO:0007669"/>
    <property type="project" value="InterPro"/>
</dbReference>
<dbReference type="AlphaFoldDB" id="A0A1X9STF2"/>
<keyword evidence="7 11" id="KW-0472">Membrane</keyword>
<accession>A0A381DB70</accession>
<dbReference type="InterPro" id="IPR043427">
    <property type="entry name" value="YscJ/FliF"/>
</dbReference>
<keyword evidence="12" id="KW-0969">Cilium</keyword>
<evidence type="ECO:0000256" key="6">
    <source>
        <dbReference type="ARBA" id="ARBA00022989"/>
    </source>
</evidence>
<comment type="function">
    <text evidence="9">The M ring may be actively involved in energy transduction.</text>
</comment>
<keyword evidence="12" id="KW-0282">Flagellum</keyword>
<organism evidence="12 13">
    <name type="scientific">Campylobacter devanensis</name>
    <dbReference type="NCBI Taxonomy" id="3161138"/>
    <lineage>
        <taxon>Bacteria</taxon>
        <taxon>Pseudomonadati</taxon>
        <taxon>Campylobacterota</taxon>
        <taxon>Epsilonproteobacteria</taxon>
        <taxon>Campylobacterales</taxon>
        <taxon>Campylobacteraceae</taxon>
        <taxon>Campylobacter</taxon>
    </lineage>
</organism>
<keyword evidence="13" id="KW-1185">Reference proteome</keyword>
<keyword evidence="6 11" id="KW-1133">Transmembrane helix</keyword>
<dbReference type="GO" id="GO:0005886">
    <property type="term" value="C:plasma membrane"/>
    <property type="evidence" value="ECO:0007669"/>
    <property type="project" value="UniProtKB-SubCell"/>
</dbReference>
<dbReference type="Proteomes" id="UP000194309">
    <property type="component" value="Chromosome"/>
</dbReference>
<sequence length="569" mass="63913">MDFKALFQQISQVVQNLTKKQKIVVISSVVLVIGFLVFLTLFSSSNKNPEAEYEGYSVLFRNVDPAISSQIINELEAQGVKYKLADEGTILVPTSDVYRQRIAVASLGIMGDNKKGFEIYDTQDFGATENEQRVKFQRAIQGELSKTIESLEPIDKASVYIAFPKDSVFTERQVPPTASVVVKIKDGAKLNRRQIDGIKRIVAGSVPNLKLEDVKIVTQDGVALGDDEIALENELVAAQIKYRSQFEDSYERKIIDMIGKFIGGKDKVTAKVSIEFDFSTKDSINEIYDPNSVIRSEQNIEEKREGKEPKDVGGVPGAVSNIGPVQGLEDNKPTELYSKNVANTNYEISKQTIKVKDQYATIKRVTAAVVVDGKYEFQTLEDGSQAQTPTYIPLNQDELNSIKSLVQQAIGYNADRGDEVTVSNFEFRQTGKITQVTGFQKVVDTYFKPIVPILKYLIVLIILYVFYKQVITPFLNKMLEESKDEGLEPLSHESTIQEEAEDTLEKFKAARKRVEDELGIGENFDENELKYEVMLEKLKLIATERSDEIATLLQNMLKNDTGFNSNKEF</sequence>
<evidence type="ECO:0000313" key="12">
    <source>
        <dbReference type="EMBL" id="ARQ99511.1"/>
    </source>
</evidence>
<dbReference type="OrthoDB" id="9807026at2"/>
<dbReference type="InterPro" id="IPR013556">
    <property type="entry name" value="Flag_M-ring_C"/>
</dbReference>
<dbReference type="PANTHER" id="PTHR30046">
    <property type="entry name" value="FLAGELLAR M-RING PROTEIN"/>
    <property type="match status" value="1"/>
</dbReference>
<evidence type="ECO:0000256" key="4">
    <source>
        <dbReference type="ARBA" id="ARBA00022475"/>
    </source>
</evidence>
<keyword evidence="12" id="KW-0966">Cell projection</keyword>
<dbReference type="GO" id="GO:0071973">
    <property type="term" value="P:bacterial-type flagellum-dependent cell motility"/>
    <property type="evidence" value="ECO:0007669"/>
    <property type="project" value="InterPro"/>
</dbReference>
<dbReference type="InterPro" id="IPR000067">
    <property type="entry name" value="FlgMring_FliF"/>
</dbReference>
<dbReference type="PRINTS" id="PR01009">
    <property type="entry name" value="FLGMRINGFLIF"/>
</dbReference>
<evidence type="ECO:0000256" key="1">
    <source>
        <dbReference type="ARBA" id="ARBA00004117"/>
    </source>
</evidence>
<evidence type="ECO:0000256" key="7">
    <source>
        <dbReference type="ARBA" id="ARBA00023136"/>
    </source>
</evidence>
<evidence type="ECO:0000256" key="9">
    <source>
        <dbReference type="PIRNR" id="PIRNR004862"/>
    </source>
</evidence>
<evidence type="ECO:0000256" key="2">
    <source>
        <dbReference type="ARBA" id="ARBA00004651"/>
    </source>
</evidence>
<keyword evidence="8 9" id="KW-0975">Bacterial flagellum</keyword>
<evidence type="ECO:0000256" key="10">
    <source>
        <dbReference type="SAM" id="MobiDB-lite"/>
    </source>
</evidence>
<dbReference type="InterPro" id="IPR006182">
    <property type="entry name" value="FliF_N_dom"/>
</dbReference>
<evidence type="ECO:0000256" key="3">
    <source>
        <dbReference type="ARBA" id="ARBA00007971"/>
    </source>
</evidence>
<name>A0A1X9STF2_9BACT</name>
<dbReference type="PIRSF" id="PIRSF004862">
    <property type="entry name" value="FliF"/>
    <property type="match status" value="1"/>
</dbReference>
<evidence type="ECO:0000256" key="11">
    <source>
        <dbReference type="SAM" id="Phobius"/>
    </source>
</evidence>
<dbReference type="Pfam" id="PF01514">
    <property type="entry name" value="YscJ_FliF"/>
    <property type="match status" value="1"/>
</dbReference>
<evidence type="ECO:0000256" key="8">
    <source>
        <dbReference type="ARBA" id="ARBA00023143"/>
    </source>
</evidence>
<feature type="compositionally biased region" description="Basic and acidic residues" evidence="10">
    <location>
        <begin position="300"/>
        <end position="311"/>
    </location>
</feature>
<dbReference type="EMBL" id="CP018788">
    <property type="protein sequence ID" value="ARQ99511.1"/>
    <property type="molecule type" value="Genomic_DNA"/>
</dbReference>